<dbReference type="KEGG" id="svp:Pan189_15440"/>
<dbReference type="Gene3D" id="1.20.1530.20">
    <property type="match status" value="1"/>
</dbReference>
<feature type="transmembrane region" description="Helical" evidence="11">
    <location>
        <begin position="267"/>
        <end position="293"/>
    </location>
</feature>
<dbReference type="AlphaFoldDB" id="A0A517QZV1"/>
<keyword evidence="7" id="KW-0406">Ion transport</keyword>
<gene>
    <name evidence="13" type="primary">nhaS3</name>
    <name evidence="13" type="ORF">Pan189_15440</name>
</gene>
<dbReference type="RefSeq" id="WP_310821216.1">
    <property type="nucleotide sequence ID" value="NZ_CP036268.1"/>
</dbReference>
<dbReference type="InterPro" id="IPR038770">
    <property type="entry name" value="Na+/solute_symporter_sf"/>
</dbReference>
<sequence length="563" mass="58281">MSSSTSLFGRAGSRYSSLSPIGKRKFWGFLTLLFAAVLLHDLQPGAYVFAQTESGEQVEAGSADDSDHDHHDGEHAEGEHDAAHGDSHGGAGGDDHGGGHANPVAPVLAGIVVILFFAKIGGDLCERVGMPAVLGELTVGIIIGNLDSLVGINVLHFMEPPASGAHPDGFDPGAILYILAEIGVVLLLFEVGLESTVGEMMKVGVSSAIVAILGVVAPIALGYGVGMLFFDGWEVPLFLGATLCATSVGITARVLKDIGRSQDTESQIILGAAVIDDVLGLIVLAVVSGAIAAASAAGPPPTDANATLAEGGEAASVAVIDDASEHGATSLEWQIVQIVLLAIGFLGGALLLGNLNFPGAVFNYASSLRGHGLLVTFALVICFLFAFLANYMGLATIVGAFAAGLILERVQYEELETKEAVELEEAIRPLTAIFVPIFFVEMGMQVDLMSFLDSSVWGLATLLIIAAVIGKQICSLGVREPGLNKLSVGLGMIPRGEVGLIFANEGRKLVSHGESVIDTSTYASVVVMVMVTTVVTPPLLKWSMGKAEETGDLPPDEAPPRIG</sequence>
<keyword evidence="5 11" id="KW-1133">Transmembrane helix</keyword>
<dbReference type="InterPro" id="IPR006153">
    <property type="entry name" value="Cation/H_exchanger_TM"/>
</dbReference>
<feature type="transmembrane region" description="Helical" evidence="11">
    <location>
        <begin position="333"/>
        <end position="352"/>
    </location>
</feature>
<evidence type="ECO:0000256" key="9">
    <source>
        <dbReference type="ARBA" id="ARBA00023201"/>
    </source>
</evidence>
<evidence type="ECO:0000256" key="8">
    <source>
        <dbReference type="ARBA" id="ARBA00023136"/>
    </source>
</evidence>
<evidence type="ECO:0000313" key="13">
    <source>
        <dbReference type="EMBL" id="QDT37172.1"/>
    </source>
</evidence>
<feature type="transmembrane region" description="Helical" evidence="11">
    <location>
        <begin position="235"/>
        <end position="255"/>
    </location>
</feature>
<feature type="domain" description="Cation/H+ exchanger transmembrane" evidence="12">
    <location>
        <begin position="113"/>
        <end position="541"/>
    </location>
</feature>
<keyword evidence="8 11" id="KW-0472">Membrane</keyword>
<protein>
    <submittedName>
        <fullName evidence="13">High-affinity Na(+)/H(+) antiporter NhaS3</fullName>
    </submittedName>
</protein>
<evidence type="ECO:0000256" key="1">
    <source>
        <dbReference type="ARBA" id="ARBA00004141"/>
    </source>
</evidence>
<evidence type="ECO:0000256" key="7">
    <source>
        <dbReference type="ARBA" id="ARBA00023065"/>
    </source>
</evidence>
<organism evidence="13 14">
    <name type="scientific">Stratiformator vulcanicus</name>
    <dbReference type="NCBI Taxonomy" id="2527980"/>
    <lineage>
        <taxon>Bacteria</taxon>
        <taxon>Pseudomonadati</taxon>
        <taxon>Planctomycetota</taxon>
        <taxon>Planctomycetia</taxon>
        <taxon>Planctomycetales</taxon>
        <taxon>Planctomycetaceae</taxon>
        <taxon>Stratiformator</taxon>
    </lineage>
</organism>
<keyword evidence="2" id="KW-0813">Transport</keyword>
<comment type="subcellular location">
    <subcellularLocation>
        <location evidence="1">Membrane</location>
        <topology evidence="1">Multi-pass membrane protein</topology>
    </subcellularLocation>
</comment>
<reference evidence="13 14" key="1">
    <citation type="submission" date="2019-02" db="EMBL/GenBank/DDBJ databases">
        <title>Deep-cultivation of Planctomycetes and their phenomic and genomic characterization uncovers novel biology.</title>
        <authorList>
            <person name="Wiegand S."/>
            <person name="Jogler M."/>
            <person name="Boedeker C."/>
            <person name="Pinto D."/>
            <person name="Vollmers J."/>
            <person name="Rivas-Marin E."/>
            <person name="Kohn T."/>
            <person name="Peeters S.H."/>
            <person name="Heuer A."/>
            <person name="Rast P."/>
            <person name="Oberbeckmann S."/>
            <person name="Bunk B."/>
            <person name="Jeske O."/>
            <person name="Meyerdierks A."/>
            <person name="Storesund J.E."/>
            <person name="Kallscheuer N."/>
            <person name="Luecker S."/>
            <person name="Lage O.M."/>
            <person name="Pohl T."/>
            <person name="Merkel B.J."/>
            <person name="Hornburger P."/>
            <person name="Mueller R.-W."/>
            <person name="Bruemmer F."/>
            <person name="Labrenz M."/>
            <person name="Spormann A.M."/>
            <person name="Op den Camp H."/>
            <person name="Overmann J."/>
            <person name="Amann R."/>
            <person name="Jetten M.S.M."/>
            <person name="Mascher T."/>
            <person name="Medema M.H."/>
            <person name="Devos D.P."/>
            <person name="Kaster A.-K."/>
            <person name="Ovreas L."/>
            <person name="Rohde M."/>
            <person name="Galperin M.Y."/>
            <person name="Jogler C."/>
        </authorList>
    </citation>
    <scope>NUCLEOTIDE SEQUENCE [LARGE SCALE GENOMIC DNA]</scope>
    <source>
        <strain evidence="13 14">Pan189</strain>
    </source>
</reference>
<dbReference type="GO" id="GO:0016020">
    <property type="term" value="C:membrane"/>
    <property type="evidence" value="ECO:0007669"/>
    <property type="project" value="UniProtKB-SubCell"/>
</dbReference>
<name>A0A517QZV1_9PLAN</name>
<feature type="transmembrane region" description="Helical" evidence="11">
    <location>
        <begin position="133"/>
        <end position="154"/>
    </location>
</feature>
<evidence type="ECO:0000259" key="12">
    <source>
        <dbReference type="Pfam" id="PF00999"/>
    </source>
</evidence>
<dbReference type="GO" id="GO:1902600">
    <property type="term" value="P:proton transmembrane transport"/>
    <property type="evidence" value="ECO:0007669"/>
    <property type="project" value="InterPro"/>
</dbReference>
<feature type="region of interest" description="Disordered" evidence="10">
    <location>
        <begin position="57"/>
        <end position="99"/>
    </location>
</feature>
<dbReference type="PANTHER" id="PTHR43562">
    <property type="entry name" value="NAPA-TYPE SODIUM/HYDROGEN ANTIPORTER"/>
    <property type="match status" value="1"/>
</dbReference>
<feature type="transmembrane region" description="Helical" evidence="11">
    <location>
        <begin position="104"/>
        <end position="121"/>
    </location>
</feature>
<accession>A0A517QZV1</accession>
<evidence type="ECO:0000256" key="4">
    <source>
        <dbReference type="ARBA" id="ARBA00022692"/>
    </source>
</evidence>
<keyword evidence="4 11" id="KW-0812">Transmembrane</keyword>
<evidence type="ECO:0000256" key="11">
    <source>
        <dbReference type="SAM" id="Phobius"/>
    </source>
</evidence>
<feature type="transmembrane region" description="Helical" evidence="11">
    <location>
        <begin position="174"/>
        <end position="193"/>
    </location>
</feature>
<feature type="compositionally biased region" description="Basic and acidic residues" evidence="10">
    <location>
        <begin position="65"/>
        <end position="98"/>
    </location>
</feature>
<keyword evidence="6" id="KW-0915">Sodium</keyword>
<dbReference type="GO" id="GO:0006814">
    <property type="term" value="P:sodium ion transport"/>
    <property type="evidence" value="ECO:0007669"/>
    <property type="project" value="UniProtKB-KW"/>
</dbReference>
<dbReference type="EMBL" id="CP036268">
    <property type="protein sequence ID" value="QDT37172.1"/>
    <property type="molecule type" value="Genomic_DNA"/>
</dbReference>
<feature type="transmembrane region" description="Helical" evidence="11">
    <location>
        <begin position="373"/>
        <end position="406"/>
    </location>
</feature>
<dbReference type="PANTHER" id="PTHR43562:SF3">
    <property type="entry name" value="SODIUM ION_PROTON EXCHANGER (EUROFUNG)"/>
    <property type="match status" value="1"/>
</dbReference>
<keyword evidence="14" id="KW-1185">Reference proteome</keyword>
<feature type="transmembrane region" description="Helical" evidence="11">
    <location>
        <begin position="456"/>
        <end position="478"/>
    </location>
</feature>
<evidence type="ECO:0000256" key="10">
    <source>
        <dbReference type="SAM" id="MobiDB-lite"/>
    </source>
</evidence>
<feature type="transmembrane region" description="Helical" evidence="11">
    <location>
        <begin position="205"/>
        <end position="229"/>
    </location>
</feature>
<dbReference type="Proteomes" id="UP000317318">
    <property type="component" value="Chromosome"/>
</dbReference>
<dbReference type="GO" id="GO:0015297">
    <property type="term" value="F:antiporter activity"/>
    <property type="evidence" value="ECO:0007669"/>
    <property type="project" value="UniProtKB-KW"/>
</dbReference>
<keyword evidence="9" id="KW-0739">Sodium transport</keyword>
<evidence type="ECO:0000256" key="2">
    <source>
        <dbReference type="ARBA" id="ARBA00022448"/>
    </source>
</evidence>
<evidence type="ECO:0000256" key="3">
    <source>
        <dbReference type="ARBA" id="ARBA00022449"/>
    </source>
</evidence>
<evidence type="ECO:0000313" key="14">
    <source>
        <dbReference type="Proteomes" id="UP000317318"/>
    </source>
</evidence>
<keyword evidence="3" id="KW-0050">Antiport</keyword>
<evidence type="ECO:0000256" key="5">
    <source>
        <dbReference type="ARBA" id="ARBA00022989"/>
    </source>
</evidence>
<evidence type="ECO:0000256" key="6">
    <source>
        <dbReference type="ARBA" id="ARBA00023053"/>
    </source>
</evidence>
<proteinExistence type="predicted"/>
<dbReference type="Pfam" id="PF00999">
    <property type="entry name" value="Na_H_Exchanger"/>
    <property type="match status" value="1"/>
</dbReference>